<organism evidence="1 2">
    <name type="scientific">Trichuris muris</name>
    <name type="common">Mouse whipworm</name>
    <dbReference type="NCBI Taxonomy" id="70415"/>
    <lineage>
        <taxon>Eukaryota</taxon>
        <taxon>Metazoa</taxon>
        <taxon>Ecdysozoa</taxon>
        <taxon>Nematoda</taxon>
        <taxon>Enoplea</taxon>
        <taxon>Dorylaimia</taxon>
        <taxon>Trichinellida</taxon>
        <taxon>Trichuridae</taxon>
        <taxon>Trichuris</taxon>
    </lineage>
</organism>
<keyword evidence="1" id="KW-1185">Reference proteome</keyword>
<dbReference type="AlphaFoldDB" id="A0A5S6Q743"/>
<protein>
    <submittedName>
        <fullName evidence="2">Uncharacterized protein</fullName>
    </submittedName>
</protein>
<proteinExistence type="predicted"/>
<reference evidence="2" key="1">
    <citation type="submission" date="2019-12" db="UniProtKB">
        <authorList>
            <consortium name="WormBaseParasite"/>
        </authorList>
    </citation>
    <scope>IDENTIFICATION</scope>
</reference>
<evidence type="ECO:0000313" key="1">
    <source>
        <dbReference type="Proteomes" id="UP000046395"/>
    </source>
</evidence>
<accession>A0A5S6Q743</accession>
<name>A0A5S6Q743_TRIMR</name>
<dbReference type="WBParaSite" id="TMUE_1000003111.1">
    <property type="protein sequence ID" value="TMUE_1000003111.1"/>
    <property type="gene ID" value="WBGene00291362"/>
</dbReference>
<sequence>MTRRCFQLRCTDVLTINNIIETIKSSWMEWQDYAQWLNFSDLYMFFNHLPCNFRLINSGPNGRDVQVQYLPLEKNVVCSHNKHVALNQQPVQQRIVPRTQRMNKQVPTSTASAKAQVDCCAFLMFAFLELGRCDVSLLSLTKFLADADLPDYIKAVLRGVPELCEFMAMRPYLFFQINETHFRMFDLSTAGFIVELNNFIWKNGNRIPIESLPSIAENLEEKMENTNELITFMENNSSLFSIKNGLVSAKAPVRGFKRACELLSRL</sequence>
<evidence type="ECO:0000313" key="2">
    <source>
        <dbReference type="WBParaSite" id="TMUE_1000003111.1"/>
    </source>
</evidence>
<dbReference type="Proteomes" id="UP000046395">
    <property type="component" value="Unassembled WGS sequence"/>
</dbReference>